<comment type="similarity">
    <text evidence="1">Belongs to the transposase IS21/IS408/IS1162 family.</text>
</comment>
<dbReference type="GO" id="GO:0032196">
    <property type="term" value="P:transposition"/>
    <property type="evidence" value="ECO:0007669"/>
    <property type="project" value="UniProtKB-KW"/>
</dbReference>
<evidence type="ECO:0000256" key="3">
    <source>
        <dbReference type="ARBA" id="ARBA00023125"/>
    </source>
</evidence>
<dbReference type="GO" id="GO:0006310">
    <property type="term" value="P:DNA recombination"/>
    <property type="evidence" value="ECO:0007669"/>
    <property type="project" value="UniProtKB-KW"/>
</dbReference>
<evidence type="ECO:0000259" key="5">
    <source>
        <dbReference type="PROSITE" id="PS50531"/>
    </source>
</evidence>
<dbReference type="Pfam" id="PF22483">
    <property type="entry name" value="Mu-transpos_C_2"/>
    <property type="match status" value="1"/>
</dbReference>
<protein>
    <submittedName>
        <fullName evidence="7">Transposase</fullName>
    </submittedName>
</protein>
<dbReference type="SUPFAM" id="SSF53098">
    <property type="entry name" value="Ribonuclease H-like"/>
    <property type="match status" value="1"/>
</dbReference>
<dbReference type="EMBL" id="FOGJ01000063">
    <property type="protein sequence ID" value="SES44342.1"/>
    <property type="molecule type" value="Genomic_DNA"/>
</dbReference>
<dbReference type="RefSeq" id="WP_074759265.1">
    <property type="nucleotide sequence ID" value="NZ_FOGJ01000063.1"/>
</dbReference>
<name>A0A1H9XDZ4_BUTFI</name>
<evidence type="ECO:0000256" key="2">
    <source>
        <dbReference type="ARBA" id="ARBA00022578"/>
    </source>
</evidence>
<organism evidence="7 8">
    <name type="scientific">Butyrivibrio fibrisolvens</name>
    <dbReference type="NCBI Taxonomy" id="831"/>
    <lineage>
        <taxon>Bacteria</taxon>
        <taxon>Bacillati</taxon>
        <taxon>Bacillota</taxon>
        <taxon>Clostridia</taxon>
        <taxon>Lachnospirales</taxon>
        <taxon>Lachnospiraceae</taxon>
        <taxon>Butyrivibrio</taxon>
    </lineage>
</organism>
<dbReference type="PROSITE" id="PS50994">
    <property type="entry name" value="INTEGRASE"/>
    <property type="match status" value="1"/>
</dbReference>
<dbReference type="InterPro" id="IPR036397">
    <property type="entry name" value="RNaseH_sf"/>
</dbReference>
<dbReference type="InterPro" id="IPR001584">
    <property type="entry name" value="Integrase_cat-core"/>
</dbReference>
<proteinExistence type="inferred from homology"/>
<keyword evidence="4" id="KW-0233">DNA recombination</keyword>
<keyword evidence="3" id="KW-0238">DNA-binding</keyword>
<evidence type="ECO:0000259" key="6">
    <source>
        <dbReference type="PROSITE" id="PS50994"/>
    </source>
</evidence>
<sequence>MKDLKDWVAVHQVYKQTKSKRATASLLGISRNTVKRLLEKTEPPVYSRKSYSSKIDPFKEQIIAWRCEPFCFNGTRIFRELKKRGYTGSIGPVYYYLKRVDEDVGGISRKATTRHESPPGDQAQFDWSEYQVLIGEQYKTVYCFAMILAASRKKVICFSLREDADAIYEAVQELFDELGGVTLELLIDNPKAFVIRNNPRSEEEIKYNPHALAMATHLGVELNACPCYWPRKKGKIERPFNFIEEQFIKGNSFASMEDLNSRGKSFINEWCNEQHSTTKRIPNQHYLIEEKATLQPLPKEHYFASSMFRRRISPDSYLSMGGNKYSVPVKYVGKHVFCRLIYGFRIMIYDSQGHFIQHQEILYGQHAIRTNPDHYEAIAKKVSTSIPQIRRDFTSRFSNGKSYLELAGKRFDQPTFHARRIMELQDLYDDETLDRFIGMAIDEDKLDIKSFKTMLREYNAGERKMHKSDKAKIENADGAVARVQAELTRDCSYYEEYAKEVLNV</sequence>
<keyword evidence="2" id="KW-0815">Transposition</keyword>
<dbReference type="Proteomes" id="UP000182584">
    <property type="component" value="Unassembled WGS sequence"/>
</dbReference>
<dbReference type="GO" id="GO:0003677">
    <property type="term" value="F:DNA binding"/>
    <property type="evidence" value="ECO:0007669"/>
    <property type="project" value="UniProtKB-KW"/>
</dbReference>
<feature type="domain" description="HTH IS21-type" evidence="5">
    <location>
        <begin position="5"/>
        <end position="66"/>
    </location>
</feature>
<dbReference type="InterPro" id="IPR054353">
    <property type="entry name" value="IstA-like_C"/>
</dbReference>
<dbReference type="InterPro" id="IPR017894">
    <property type="entry name" value="HTH_IS21_transposase_type"/>
</dbReference>
<gene>
    <name evidence="7" type="ORF">SAMN04487884_1631</name>
</gene>
<dbReference type="AlphaFoldDB" id="A0A1H9XDZ4"/>
<evidence type="ECO:0000256" key="1">
    <source>
        <dbReference type="ARBA" id="ARBA00009277"/>
    </source>
</evidence>
<dbReference type="GO" id="GO:0015074">
    <property type="term" value="P:DNA integration"/>
    <property type="evidence" value="ECO:0007669"/>
    <property type="project" value="InterPro"/>
</dbReference>
<dbReference type="PANTHER" id="PTHR35004:SF6">
    <property type="entry name" value="TRANSPOSASE"/>
    <property type="match status" value="1"/>
</dbReference>
<evidence type="ECO:0000313" key="7">
    <source>
        <dbReference type="EMBL" id="SES44342.1"/>
    </source>
</evidence>
<dbReference type="PROSITE" id="PS50531">
    <property type="entry name" value="HTH_IS21"/>
    <property type="match status" value="1"/>
</dbReference>
<accession>A0A1H9XDZ4</accession>
<dbReference type="NCBIfam" id="NF033546">
    <property type="entry name" value="transpos_IS21"/>
    <property type="match status" value="1"/>
</dbReference>
<reference evidence="7 8" key="1">
    <citation type="submission" date="2016-10" db="EMBL/GenBank/DDBJ databases">
        <authorList>
            <person name="de Groot N.N."/>
        </authorList>
    </citation>
    <scope>NUCLEOTIDE SEQUENCE [LARGE SCALE GENOMIC DNA]</scope>
    <source>
        <strain evidence="7 8">AR40</strain>
    </source>
</reference>
<dbReference type="InterPro" id="IPR012337">
    <property type="entry name" value="RNaseH-like_sf"/>
</dbReference>
<evidence type="ECO:0000313" key="8">
    <source>
        <dbReference type="Proteomes" id="UP000182584"/>
    </source>
</evidence>
<dbReference type="PANTHER" id="PTHR35004">
    <property type="entry name" value="TRANSPOSASE RV3428C-RELATED"/>
    <property type="match status" value="1"/>
</dbReference>
<evidence type="ECO:0000256" key="4">
    <source>
        <dbReference type="ARBA" id="ARBA00023172"/>
    </source>
</evidence>
<feature type="domain" description="Integrase catalytic" evidence="6">
    <location>
        <begin position="114"/>
        <end position="290"/>
    </location>
</feature>
<dbReference type="Gene3D" id="3.30.420.10">
    <property type="entry name" value="Ribonuclease H-like superfamily/Ribonuclease H"/>
    <property type="match status" value="1"/>
</dbReference>